<feature type="compositionally biased region" description="Low complexity" evidence="1">
    <location>
        <begin position="95"/>
        <end position="128"/>
    </location>
</feature>
<gene>
    <name evidence="2" type="ordered locus">MHF_0557</name>
</gene>
<evidence type="ECO:0000256" key="1">
    <source>
        <dbReference type="SAM" id="MobiDB-lite"/>
    </source>
</evidence>
<feature type="compositionally biased region" description="Basic and acidic residues" evidence="1">
    <location>
        <begin position="32"/>
        <end position="47"/>
    </location>
</feature>
<dbReference type="HOGENOM" id="CLU_1376828_0_0_14"/>
<sequence length="228" mass="23731">MPSSAVKLLKVGGPILTGIGGVIATSSLVSKSAEEKPEDKIKTKSLNDEDPLIEEWEDRNESEEQSEDDKEAGSEAQAQDEQKPEDSESSDSTEGDQGAEGQAGAPPASDAGDTDSSSGSGETTPSGDAEPPSGTAEEQEGDGDQKEPQGDDGDTGQEDGESGDSSGNENSEGNGTLENGTLDADHNHTLGTAYGTRNEAMTQKDLEDTKQMRDQLIDLKNQLGLISD</sequence>
<reference key="2">
    <citation type="submission" date="2011-05" db="EMBL/GenBank/DDBJ databases">
        <title>The Genome of Mycoplasma haemofelis Strain Ohio2, a pathogenic hemoplasma of the cat.</title>
        <authorList>
            <person name="Santos A.P."/>
            <person name="Guimaraes A.M.S."/>
            <person name="SanMiguel P.J."/>
            <person name="Martin S.W."/>
            <person name="Messick J.B."/>
        </authorList>
    </citation>
    <scope>NUCLEOTIDE SEQUENCE</scope>
    <source>
        <strain>Ohio2</strain>
    </source>
</reference>
<feature type="compositionally biased region" description="Acidic residues" evidence="1">
    <location>
        <begin position="150"/>
        <end position="162"/>
    </location>
</feature>
<dbReference type="Proteomes" id="UP000007952">
    <property type="component" value="Chromosome"/>
</dbReference>
<feature type="compositionally biased region" description="Low complexity" evidence="1">
    <location>
        <begin position="163"/>
        <end position="181"/>
    </location>
</feature>
<organism evidence="2 3">
    <name type="scientific">Mycoplasma haemofelis (strain Ohio2)</name>
    <dbReference type="NCBI Taxonomy" id="859194"/>
    <lineage>
        <taxon>Bacteria</taxon>
        <taxon>Bacillati</taxon>
        <taxon>Mycoplasmatota</taxon>
        <taxon>Mollicutes</taxon>
        <taxon>Mycoplasmataceae</taxon>
        <taxon>Mycoplasma</taxon>
    </lineage>
</organism>
<dbReference type="STRING" id="859194.MHF_0557"/>
<evidence type="ECO:0000313" key="3">
    <source>
        <dbReference type="Proteomes" id="UP000007952"/>
    </source>
</evidence>
<protein>
    <submittedName>
        <fullName evidence="2">Uncharacterized protein</fullName>
    </submittedName>
</protein>
<dbReference type="EMBL" id="CP002808">
    <property type="protein sequence ID" value="AEG72829.1"/>
    <property type="molecule type" value="Genomic_DNA"/>
</dbReference>
<accession>F6FHY1</accession>
<dbReference type="BioCyc" id="MHAE859194:G1GR7-548-MONOMER"/>
<dbReference type="AlphaFoldDB" id="F6FHY1"/>
<feature type="region of interest" description="Disordered" evidence="1">
    <location>
        <begin position="27"/>
        <end position="202"/>
    </location>
</feature>
<evidence type="ECO:0000313" key="2">
    <source>
        <dbReference type="EMBL" id="AEG72829.1"/>
    </source>
</evidence>
<name>F6FHY1_MYCHI</name>
<reference evidence="2 3" key="1">
    <citation type="journal article" date="2011" name="J. Bacteriol.">
        <title>Complete genome sequences of two hemotropic Mycoplasmas, Mycoplasma haemofelis strain Ohio2 and Mycoplasma suis strain Illinois.</title>
        <authorList>
            <person name="Messick J.B."/>
            <person name="Santos A.P."/>
            <person name="Guimaraes A.M."/>
        </authorList>
    </citation>
    <scope>NUCLEOTIDE SEQUENCE [LARGE SCALE GENOMIC DNA]</scope>
    <source>
        <strain evidence="2 3">Ohio2</strain>
    </source>
</reference>
<proteinExistence type="predicted"/>
<feature type="compositionally biased region" description="Acidic residues" evidence="1">
    <location>
        <begin position="48"/>
        <end position="70"/>
    </location>
</feature>
<dbReference type="KEGG" id="mhf:MHF_0557"/>